<keyword evidence="2" id="KW-0732">Signal</keyword>
<evidence type="ECO:0000313" key="5">
    <source>
        <dbReference type="Proteomes" id="UP000236311"/>
    </source>
</evidence>
<proteinExistence type="predicted"/>
<dbReference type="PROSITE" id="PS51257">
    <property type="entry name" value="PROKAR_LIPOPROTEIN"/>
    <property type="match status" value="1"/>
</dbReference>
<feature type="signal peptide" evidence="2">
    <location>
        <begin position="1"/>
        <end position="20"/>
    </location>
</feature>
<feature type="region of interest" description="Disordered" evidence="1">
    <location>
        <begin position="23"/>
        <end position="88"/>
    </location>
</feature>
<dbReference type="EMBL" id="OFSM01000006">
    <property type="protein sequence ID" value="SOY28623.1"/>
    <property type="molecule type" value="Genomic_DNA"/>
</dbReference>
<feature type="compositionally biased region" description="Polar residues" evidence="1">
    <location>
        <begin position="23"/>
        <end position="38"/>
    </location>
</feature>
<feature type="compositionally biased region" description="Basic and acidic residues" evidence="1">
    <location>
        <begin position="69"/>
        <end position="78"/>
    </location>
</feature>
<dbReference type="InterPro" id="IPR046878">
    <property type="entry name" value="Big_14"/>
</dbReference>
<accession>A0A2K4ZDU4</accession>
<gene>
    <name evidence="4" type="ORF">AMURIS_01333</name>
</gene>
<protein>
    <recommendedName>
        <fullName evidence="3">Bacterial Ig-like domain-containing protein</fullName>
    </recommendedName>
</protein>
<feature type="chain" id="PRO_5014472221" description="Bacterial Ig-like domain-containing protein" evidence="2">
    <location>
        <begin position="21"/>
        <end position="344"/>
    </location>
</feature>
<reference evidence="4 5" key="1">
    <citation type="submission" date="2018-01" db="EMBL/GenBank/DDBJ databases">
        <authorList>
            <person name="Gaut B.S."/>
            <person name="Morton B.R."/>
            <person name="Clegg M.T."/>
            <person name="Duvall M.R."/>
        </authorList>
    </citation>
    <scope>NUCLEOTIDE SEQUENCE [LARGE SCALE GENOMIC DNA]</scope>
    <source>
        <strain evidence="4">GP69</strain>
    </source>
</reference>
<evidence type="ECO:0000256" key="2">
    <source>
        <dbReference type="SAM" id="SignalP"/>
    </source>
</evidence>
<evidence type="ECO:0000259" key="3">
    <source>
        <dbReference type="Pfam" id="PF20251"/>
    </source>
</evidence>
<organism evidence="4 5">
    <name type="scientific">Acetatifactor muris</name>
    <dbReference type="NCBI Taxonomy" id="879566"/>
    <lineage>
        <taxon>Bacteria</taxon>
        <taxon>Bacillati</taxon>
        <taxon>Bacillota</taxon>
        <taxon>Clostridia</taxon>
        <taxon>Lachnospirales</taxon>
        <taxon>Lachnospiraceae</taxon>
        <taxon>Acetatifactor</taxon>
    </lineage>
</organism>
<keyword evidence="5" id="KW-1185">Reference proteome</keyword>
<sequence>MRKWTIISVLLAGVMLCGCADTGNSEQSAGSGQGTKSVESQEDNGPEAGAISGAESGGGQSGDVSEPDSPEKQNENSTREAVQGGPYGRLSLSLPEGWCYEEYPMDSEELRGGKYGILFYPEGAGEGFIEVCYAGRFGVCGTGLQSENRTIAGKSANVGTYDNKNHWDFIIFQEEYEGVVALNSSEDGWWKEYGAQVYDILDTLSFEPEVREGGACVDSEQSELTEIGLHLSLKNVSATGATLVWNHYDPEAATGELQCGDDFVLQQMENGQWEEVPVVVEGNYGFHAIAYPISAGETKEQQLNWEWLYGQLAPGEYRIGKGVGDFRASGDFDEYTIYAQFILN</sequence>
<dbReference type="Pfam" id="PF20251">
    <property type="entry name" value="Big_14"/>
    <property type="match status" value="1"/>
</dbReference>
<dbReference type="Proteomes" id="UP000236311">
    <property type="component" value="Unassembled WGS sequence"/>
</dbReference>
<evidence type="ECO:0000313" key="4">
    <source>
        <dbReference type="EMBL" id="SOY28623.1"/>
    </source>
</evidence>
<dbReference type="RefSeq" id="WP_103238725.1">
    <property type="nucleotide sequence ID" value="NZ_JANJZD010000006.1"/>
</dbReference>
<dbReference type="AlphaFoldDB" id="A0A2K4ZDU4"/>
<feature type="domain" description="Bacterial Ig-like" evidence="3">
    <location>
        <begin position="252"/>
        <end position="341"/>
    </location>
</feature>
<name>A0A2K4ZDU4_9FIRM</name>
<evidence type="ECO:0000256" key="1">
    <source>
        <dbReference type="SAM" id="MobiDB-lite"/>
    </source>
</evidence>
<dbReference type="OrthoDB" id="9779098at2"/>